<evidence type="ECO:0000313" key="2">
    <source>
        <dbReference type="EMBL" id="PWZ39380.1"/>
    </source>
</evidence>
<dbReference type="ExpressionAtlas" id="A0A3L6G1U4">
    <property type="expression patterns" value="baseline and differential"/>
</dbReference>
<organism evidence="2 3">
    <name type="scientific">Zea mays</name>
    <name type="common">Maize</name>
    <dbReference type="NCBI Taxonomy" id="4577"/>
    <lineage>
        <taxon>Eukaryota</taxon>
        <taxon>Viridiplantae</taxon>
        <taxon>Streptophyta</taxon>
        <taxon>Embryophyta</taxon>
        <taxon>Tracheophyta</taxon>
        <taxon>Spermatophyta</taxon>
        <taxon>Magnoliopsida</taxon>
        <taxon>Liliopsida</taxon>
        <taxon>Poales</taxon>
        <taxon>Poaceae</taxon>
        <taxon>PACMAD clade</taxon>
        <taxon>Panicoideae</taxon>
        <taxon>Andropogonodae</taxon>
        <taxon>Andropogoneae</taxon>
        <taxon>Tripsacinae</taxon>
        <taxon>Zea</taxon>
    </lineage>
</organism>
<reference evidence="2 3" key="1">
    <citation type="journal article" date="2018" name="Nat. Genet.">
        <title>Extensive intraspecific gene order and gene structural variations between Mo17 and other maize genomes.</title>
        <authorList>
            <person name="Sun S."/>
            <person name="Zhou Y."/>
            <person name="Chen J."/>
            <person name="Shi J."/>
            <person name="Zhao H."/>
            <person name="Zhao H."/>
            <person name="Song W."/>
            <person name="Zhang M."/>
            <person name="Cui Y."/>
            <person name="Dong X."/>
            <person name="Liu H."/>
            <person name="Ma X."/>
            <person name="Jiao Y."/>
            <person name="Wang B."/>
            <person name="Wei X."/>
            <person name="Stein J.C."/>
            <person name="Glaubitz J.C."/>
            <person name="Lu F."/>
            <person name="Yu G."/>
            <person name="Liang C."/>
            <person name="Fengler K."/>
            <person name="Li B."/>
            <person name="Rafalski A."/>
            <person name="Schnable P.S."/>
            <person name="Ware D.H."/>
            <person name="Buckler E.S."/>
            <person name="Lai J."/>
        </authorList>
    </citation>
    <scope>NUCLEOTIDE SEQUENCE [LARGE SCALE GENOMIC DNA]</scope>
    <source>
        <strain evidence="3">cv. Missouri 17</strain>
        <tissue evidence="2">Seedling</tissue>
    </source>
</reference>
<dbReference type="Proteomes" id="UP000251960">
    <property type="component" value="Chromosome 2"/>
</dbReference>
<dbReference type="EMBL" id="NCVQ01000003">
    <property type="protein sequence ID" value="PWZ39380.1"/>
    <property type="molecule type" value="Genomic_DNA"/>
</dbReference>
<dbReference type="Pfam" id="PF17800">
    <property type="entry name" value="NPL"/>
    <property type="match status" value="1"/>
</dbReference>
<gene>
    <name evidence="2" type="primary">HDT1_2</name>
    <name evidence="2" type="ORF">Zm00014a_043831</name>
</gene>
<dbReference type="AlphaFoldDB" id="A0A3L6G1U4"/>
<accession>A0A3L6G1U4</accession>
<name>A0A3L6G1U4_MAIZE</name>
<dbReference type="Gene3D" id="2.60.120.340">
    <property type="entry name" value="Nucleoplasmin core domain"/>
    <property type="match status" value="1"/>
</dbReference>
<comment type="caution">
    <text evidence="2">The sequence shown here is derived from an EMBL/GenBank/DDBJ whole genome shotgun (WGS) entry which is preliminary data.</text>
</comment>
<dbReference type="InterPro" id="IPR041232">
    <property type="entry name" value="NPL"/>
</dbReference>
<sequence>MHPPHPAYIDGENQDAINLIFELITTLYQVTSSHFTIGNLAKAALGESKKTDNALMNVKIDDQKLAIGTLSVDKNPHIQFDLVFDKEFKLSHT</sequence>
<evidence type="ECO:0000313" key="3">
    <source>
        <dbReference type="Proteomes" id="UP000251960"/>
    </source>
</evidence>
<evidence type="ECO:0000259" key="1">
    <source>
        <dbReference type="Pfam" id="PF17800"/>
    </source>
</evidence>
<feature type="domain" description="Nucleoplasmin-like" evidence="1">
    <location>
        <begin position="40"/>
        <end position="92"/>
    </location>
</feature>
<protein>
    <submittedName>
        <fullName evidence="2">Histone deacetylase HDT1</fullName>
    </submittedName>
</protein>
<proteinExistence type="predicted"/>